<proteinExistence type="predicted"/>
<feature type="compositionally biased region" description="Basic and acidic residues" evidence="1">
    <location>
        <begin position="35"/>
        <end position="52"/>
    </location>
</feature>
<feature type="compositionally biased region" description="Low complexity" evidence="1">
    <location>
        <begin position="200"/>
        <end position="211"/>
    </location>
</feature>
<evidence type="ECO:0000313" key="3">
    <source>
        <dbReference type="Proteomes" id="UP001497453"/>
    </source>
</evidence>
<feature type="compositionally biased region" description="Polar residues" evidence="1">
    <location>
        <begin position="1"/>
        <end position="34"/>
    </location>
</feature>
<dbReference type="PANTHER" id="PTHR28031:SF1">
    <property type="entry name" value="PROLINE-RICH PROTEIN HUA1"/>
    <property type="match status" value="1"/>
</dbReference>
<feature type="compositionally biased region" description="Polar residues" evidence="1">
    <location>
        <begin position="223"/>
        <end position="234"/>
    </location>
</feature>
<feature type="compositionally biased region" description="Low complexity" evidence="1">
    <location>
        <begin position="99"/>
        <end position="111"/>
    </location>
</feature>
<gene>
    <name evidence="2" type="ORF">GFSPODELE1_LOCUS9804</name>
</gene>
<keyword evidence="3" id="KW-1185">Reference proteome</keyword>
<sequence length="471" mass="50023">MSSRNPFLSSPNTNGNRDASGSTVSPSNASISADRSNDTTSRETASLHHEESSGSSSSLNIPDALSEELPPAYTPTPDVYQGETSIEFGPARPFQQPLRPVVPVAPSRVSPQQTGRQWPPPSWAGYPGNVSRQPTGRPPPPRHPLVSAASRVASPYFIPHQPVSSPPSRPISEFAQEFYAAGGTANPETLFGGSSSQYTSQPNSPSDSSSPRQYLHPPETPPRHSQPNESNSNEIPDDGKPTKTPVPGHPLLKDGRVLVYPAGFECQKCHNTGYKNYDPSQPHKKCWNKYSRPYAGAITYTPWNSASNASHASTQYQRPLPSFRPPQSSLRSSGGLHQYSSSLGSLNVPLNSGLSRSSSTSRIHSGYPGASAPSQSRVIPTPGGGVPMSPYLDGLQRPTAYGSNPSNTRSPPVTVQLPGMGRPPPGAVVVRPGDPRLGGHLCWRCGGSGTVSFLLFDETTCGVCGGVGRTF</sequence>
<feature type="compositionally biased region" description="Low complexity" evidence="1">
    <location>
        <begin position="352"/>
        <end position="366"/>
    </location>
</feature>
<evidence type="ECO:0000313" key="2">
    <source>
        <dbReference type="EMBL" id="CAL1714515.1"/>
    </source>
</evidence>
<accession>A0ABP1E374</accession>
<feature type="region of interest" description="Disordered" evidence="1">
    <location>
        <begin position="352"/>
        <end position="387"/>
    </location>
</feature>
<dbReference type="EMBL" id="OZ037951">
    <property type="protein sequence ID" value="CAL1714515.1"/>
    <property type="molecule type" value="Genomic_DNA"/>
</dbReference>
<evidence type="ECO:0000256" key="1">
    <source>
        <dbReference type="SAM" id="MobiDB-lite"/>
    </source>
</evidence>
<dbReference type="Proteomes" id="UP001497453">
    <property type="component" value="Chromosome 8"/>
</dbReference>
<feature type="region of interest" description="Disordered" evidence="1">
    <location>
        <begin position="1"/>
        <end position="253"/>
    </location>
</feature>
<organism evidence="2 3">
    <name type="scientific">Somion occarium</name>
    <dbReference type="NCBI Taxonomy" id="3059160"/>
    <lineage>
        <taxon>Eukaryota</taxon>
        <taxon>Fungi</taxon>
        <taxon>Dikarya</taxon>
        <taxon>Basidiomycota</taxon>
        <taxon>Agaricomycotina</taxon>
        <taxon>Agaricomycetes</taxon>
        <taxon>Polyporales</taxon>
        <taxon>Cerrenaceae</taxon>
        <taxon>Somion</taxon>
    </lineage>
</organism>
<reference evidence="3" key="1">
    <citation type="submission" date="2024-04" db="EMBL/GenBank/DDBJ databases">
        <authorList>
            <person name="Shaw F."/>
            <person name="Minotto A."/>
        </authorList>
    </citation>
    <scope>NUCLEOTIDE SEQUENCE [LARGE SCALE GENOMIC DNA]</scope>
</reference>
<name>A0ABP1E374_9APHY</name>
<dbReference type="InterPro" id="IPR038910">
    <property type="entry name" value="Hua1-like"/>
</dbReference>
<feature type="region of interest" description="Disordered" evidence="1">
    <location>
        <begin position="311"/>
        <end position="337"/>
    </location>
</feature>
<dbReference type="PANTHER" id="PTHR28031">
    <property type="entry name" value="PROLINE-RICH PROTEIN HUA1"/>
    <property type="match status" value="1"/>
</dbReference>
<protein>
    <submittedName>
        <fullName evidence="2">Uncharacterized protein</fullName>
    </submittedName>
</protein>